<dbReference type="AlphaFoldDB" id="A0A7D9KZB1"/>
<dbReference type="PANTHER" id="PTHR33480">
    <property type="entry name" value="SET DOMAIN-CONTAINING PROTEIN-RELATED"/>
    <property type="match status" value="1"/>
</dbReference>
<sequence>MAEVHTRNSKYKNLMMVEVHMRKYKNLTMGSHEEFEVQAPDDGMGSHVEVPETDNGRGSHEVVQDGEAANIDVSTFESKPNWNNIRNKKDIRIASSSEKQLCQRLYMVEVVGKNRRKVPVILTINVKNAKIVLNNTRKEAKVSQYNEHVFAVNDGKSVNPLRCHDALKNACKNVKLERPDLMRSTNLRKYVATVGQLVDINESEMGWLANHLGHNIHVHKEYYRLPQSTLERTVVGNLLMAVVERRAHQFKGKNPREITLADFEDGMGRTGDMQQY</sequence>
<evidence type="ECO:0000313" key="2">
    <source>
        <dbReference type="Proteomes" id="UP001152795"/>
    </source>
</evidence>
<keyword evidence="2" id="KW-1185">Reference proteome</keyword>
<organism evidence="1 2">
    <name type="scientific">Paramuricea clavata</name>
    <name type="common">Red gorgonian</name>
    <name type="synonym">Violescent sea-whip</name>
    <dbReference type="NCBI Taxonomy" id="317549"/>
    <lineage>
        <taxon>Eukaryota</taxon>
        <taxon>Metazoa</taxon>
        <taxon>Cnidaria</taxon>
        <taxon>Anthozoa</taxon>
        <taxon>Octocorallia</taxon>
        <taxon>Malacalcyonacea</taxon>
        <taxon>Plexauridae</taxon>
        <taxon>Paramuricea</taxon>
    </lineage>
</organism>
<protein>
    <submittedName>
        <fullName evidence="1">Uncharacterized protein</fullName>
    </submittedName>
</protein>
<feature type="non-terminal residue" evidence="1">
    <location>
        <position position="1"/>
    </location>
</feature>
<dbReference type="PANTHER" id="PTHR33480:SF4">
    <property type="entry name" value="PX DOMAIN-CONTAINING PROTEIN"/>
    <property type="match status" value="1"/>
</dbReference>
<proteinExistence type="predicted"/>
<reference evidence="1" key="1">
    <citation type="submission" date="2020-04" db="EMBL/GenBank/DDBJ databases">
        <authorList>
            <person name="Alioto T."/>
            <person name="Alioto T."/>
            <person name="Gomez Garrido J."/>
        </authorList>
    </citation>
    <scope>NUCLEOTIDE SEQUENCE</scope>
    <source>
        <strain evidence="1">A484AB</strain>
    </source>
</reference>
<dbReference type="EMBL" id="CACRXK020012562">
    <property type="protein sequence ID" value="CAB4023564.1"/>
    <property type="molecule type" value="Genomic_DNA"/>
</dbReference>
<dbReference type="OrthoDB" id="5987048at2759"/>
<evidence type="ECO:0000313" key="1">
    <source>
        <dbReference type="EMBL" id="CAB4023564.1"/>
    </source>
</evidence>
<comment type="caution">
    <text evidence="1">The sequence shown here is derived from an EMBL/GenBank/DDBJ whole genome shotgun (WGS) entry which is preliminary data.</text>
</comment>
<dbReference type="Proteomes" id="UP001152795">
    <property type="component" value="Unassembled WGS sequence"/>
</dbReference>
<accession>A0A7D9KZB1</accession>
<gene>
    <name evidence="1" type="ORF">PACLA_8A080044</name>
</gene>
<name>A0A7D9KZB1_PARCT</name>